<evidence type="ECO:0000259" key="2">
    <source>
        <dbReference type="PROSITE" id="PS50108"/>
    </source>
</evidence>
<feature type="region of interest" description="Disordered" evidence="1">
    <location>
        <begin position="1"/>
        <end position="201"/>
    </location>
</feature>
<keyword evidence="4" id="KW-1185">Reference proteome</keyword>
<evidence type="ECO:0000256" key="1">
    <source>
        <dbReference type="SAM" id="MobiDB-lite"/>
    </source>
</evidence>
<organism evidence="3 4">
    <name type="scientific">Dichotomopilus funicola</name>
    <dbReference type="NCBI Taxonomy" id="1934379"/>
    <lineage>
        <taxon>Eukaryota</taxon>
        <taxon>Fungi</taxon>
        <taxon>Dikarya</taxon>
        <taxon>Ascomycota</taxon>
        <taxon>Pezizomycotina</taxon>
        <taxon>Sordariomycetes</taxon>
        <taxon>Sordariomycetidae</taxon>
        <taxon>Sordariales</taxon>
        <taxon>Chaetomiaceae</taxon>
        <taxon>Dichotomopilus</taxon>
    </lineage>
</organism>
<feature type="compositionally biased region" description="Low complexity" evidence="1">
    <location>
        <begin position="170"/>
        <end position="180"/>
    </location>
</feature>
<feature type="compositionally biased region" description="Polar residues" evidence="1">
    <location>
        <begin position="314"/>
        <end position="324"/>
    </location>
</feature>
<protein>
    <recommendedName>
        <fullName evidence="2">CRIB domain-containing protein</fullName>
    </recommendedName>
</protein>
<feature type="region of interest" description="Disordered" evidence="1">
    <location>
        <begin position="299"/>
        <end position="353"/>
    </location>
</feature>
<dbReference type="AlphaFoldDB" id="A0AAN6V9T4"/>
<dbReference type="PROSITE" id="PS50108">
    <property type="entry name" value="CRIB"/>
    <property type="match status" value="1"/>
</dbReference>
<feature type="compositionally biased region" description="Low complexity" evidence="1">
    <location>
        <begin position="299"/>
        <end position="311"/>
    </location>
</feature>
<accession>A0AAN6V9T4</accession>
<feature type="region of interest" description="Disordered" evidence="1">
    <location>
        <begin position="400"/>
        <end position="458"/>
    </location>
</feature>
<gene>
    <name evidence="3" type="ORF">C8A04DRAFT_34572</name>
</gene>
<evidence type="ECO:0000313" key="4">
    <source>
        <dbReference type="Proteomes" id="UP001302676"/>
    </source>
</evidence>
<feature type="domain" description="CRIB" evidence="2">
    <location>
        <begin position="226"/>
        <end position="239"/>
    </location>
</feature>
<name>A0AAN6V9T4_9PEZI</name>
<dbReference type="InterPro" id="IPR000095">
    <property type="entry name" value="CRIB_dom"/>
</dbReference>
<feature type="compositionally biased region" description="Polar residues" evidence="1">
    <location>
        <begin position="446"/>
        <end position="458"/>
    </location>
</feature>
<feature type="compositionally biased region" description="Low complexity" evidence="1">
    <location>
        <begin position="689"/>
        <end position="698"/>
    </location>
</feature>
<comment type="caution">
    <text evidence="3">The sequence shown here is derived from an EMBL/GenBank/DDBJ whole genome shotgun (WGS) entry which is preliminary data.</text>
</comment>
<reference evidence="3" key="2">
    <citation type="submission" date="2023-05" db="EMBL/GenBank/DDBJ databases">
        <authorList>
            <consortium name="Lawrence Berkeley National Laboratory"/>
            <person name="Steindorff A."/>
            <person name="Hensen N."/>
            <person name="Bonometti L."/>
            <person name="Westerberg I."/>
            <person name="Brannstrom I.O."/>
            <person name="Guillou S."/>
            <person name="Cros-Aarteil S."/>
            <person name="Calhoun S."/>
            <person name="Haridas S."/>
            <person name="Kuo A."/>
            <person name="Mondo S."/>
            <person name="Pangilinan J."/>
            <person name="Riley R."/>
            <person name="Labutti K."/>
            <person name="Andreopoulos B."/>
            <person name="Lipzen A."/>
            <person name="Chen C."/>
            <person name="Yanf M."/>
            <person name="Daum C."/>
            <person name="Ng V."/>
            <person name="Clum A."/>
            <person name="Ohm R."/>
            <person name="Martin F."/>
            <person name="Silar P."/>
            <person name="Natvig D."/>
            <person name="Lalanne C."/>
            <person name="Gautier V."/>
            <person name="Ament-Velasquez S.L."/>
            <person name="Kruys A."/>
            <person name="Hutchinson M.I."/>
            <person name="Powell A.J."/>
            <person name="Barry K."/>
            <person name="Miller A.N."/>
            <person name="Grigoriev I.V."/>
            <person name="Debuchy R."/>
            <person name="Gladieux P."/>
            <person name="Thoren M.H."/>
            <person name="Johannesson H."/>
        </authorList>
    </citation>
    <scope>NUCLEOTIDE SEQUENCE</scope>
    <source>
        <strain evidence="3">CBS 141.50</strain>
    </source>
</reference>
<feature type="compositionally biased region" description="Polar residues" evidence="1">
    <location>
        <begin position="191"/>
        <end position="200"/>
    </location>
</feature>
<dbReference type="Proteomes" id="UP001302676">
    <property type="component" value="Unassembled WGS sequence"/>
</dbReference>
<dbReference type="GeneID" id="87819487"/>
<reference evidence="3" key="1">
    <citation type="journal article" date="2023" name="Mol. Phylogenet. Evol.">
        <title>Genome-scale phylogeny and comparative genomics of the fungal order Sordariales.</title>
        <authorList>
            <person name="Hensen N."/>
            <person name="Bonometti L."/>
            <person name="Westerberg I."/>
            <person name="Brannstrom I.O."/>
            <person name="Guillou S."/>
            <person name="Cros-Aarteil S."/>
            <person name="Calhoun S."/>
            <person name="Haridas S."/>
            <person name="Kuo A."/>
            <person name="Mondo S."/>
            <person name="Pangilinan J."/>
            <person name="Riley R."/>
            <person name="LaButti K."/>
            <person name="Andreopoulos B."/>
            <person name="Lipzen A."/>
            <person name="Chen C."/>
            <person name="Yan M."/>
            <person name="Daum C."/>
            <person name="Ng V."/>
            <person name="Clum A."/>
            <person name="Steindorff A."/>
            <person name="Ohm R.A."/>
            <person name="Martin F."/>
            <person name="Silar P."/>
            <person name="Natvig D.O."/>
            <person name="Lalanne C."/>
            <person name="Gautier V."/>
            <person name="Ament-Velasquez S.L."/>
            <person name="Kruys A."/>
            <person name="Hutchinson M.I."/>
            <person name="Powell A.J."/>
            <person name="Barry K."/>
            <person name="Miller A.N."/>
            <person name="Grigoriev I.V."/>
            <person name="Debuchy R."/>
            <person name="Gladieux P."/>
            <person name="Hiltunen Thoren M."/>
            <person name="Johannesson H."/>
        </authorList>
    </citation>
    <scope>NUCLEOTIDE SEQUENCE</scope>
    <source>
        <strain evidence="3">CBS 141.50</strain>
    </source>
</reference>
<dbReference type="RefSeq" id="XP_062640397.1">
    <property type="nucleotide sequence ID" value="XM_062782874.1"/>
</dbReference>
<feature type="region of interest" description="Disordered" evidence="1">
    <location>
        <begin position="689"/>
        <end position="712"/>
    </location>
</feature>
<proteinExistence type="predicted"/>
<dbReference type="EMBL" id="MU853558">
    <property type="protein sequence ID" value="KAK4147026.1"/>
    <property type="molecule type" value="Genomic_DNA"/>
</dbReference>
<sequence>MNFYAASGMPVYRVERESRPKSSKVASKTSRLLGLHSPHKDTAPPPVRPVTSSDVVPHDANSIDRLLDPAVDGPPSPECLRELSQQMRQGSFRDKHLSNQTSSSGSSSLRSLTSADRPSWEHPLDSRTLSRKSSGRSTSSSMPSRERPESVQIFGKKLFARRGKGRRESSAQSSSSSMYSTDAVDPALPAAQTSAPSRDSTIPALFSGIRRSKQDAASDAQRKLNISMPYNFQHVAHTQKDQVPESHIVSRENGTVSADPGADDMHFADFSTDSLPLDEEDAEAAATVELRKTTSLTRTSSVVRKTSTSRRILSRSQSQDQLSMNIPPPRPPRSPVERSAPGGSARGLSRILNRHERFDSVDRPVTSACFRSQPSYADAGSPPATSYGFMSDMDVIHEHGHSTSIGSQDDANWPLPCPSSTASEFTLPNVPEEDESTPAVKKSRASVASNSSLRGSQSVPMLRALASLQNGDSARRPSDASDTVARFDMFAAQRALRESLDENGDLLPRADWEDDIDYCYDHEAEADCDYEWSRPSLETCRDGETATPVDHQGRGADSCSASPAMLTPAQFDVPALSPASQLSLATGQEAITPTVVTNPKASNFSLPRLDSKNLLHIRKSSDASSFKESHGFTLSPSLLIPPDFQQQMLACEAERQEASEFAFRPSDEPELNMDPSALVLQYRTSASTTGTAESSTSAFDKHNSTASSSTDYTRMTASVSSLEMETCPPAPEPLQRFPSLEMPSKVEAQSALATLPEVVAPSRPFARRPRFKTRGSESNLLMMGVDEPHPAKARPSILTRRGRARTTSLSTPPPSNQYALFPQVQLSGNRI</sequence>
<feature type="compositionally biased region" description="Low complexity" evidence="1">
    <location>
        <begin position="98"/>
        <end position="114"/>
    </location>
</feature>
<evidence type="ECO:0000313" key="3">
    <source>
        <dbReference type="EMBL" id="KAK4147026.1"/>
    </source>
</evidence>